<name>A0A937KA57_9BACT</name>
<keyword evidence="2" id="KW-1185">Reference proteome</keyword>
<comment type="caution">
    <text evidence="1">The sequence shown here is derived from an EMBL/GenBank/DDBJ whole genome shotgun (WGS) entry which is preliminary data.</text>
</comment>
<dbReference type="Proteomes" id="UP000614216">
    <property type="component" value="Unassembled WGS sequence"/>
</dbReference>
<dbReference type="EMBL" id="JAEUGD010000001">
    <property type="protein sequence ID" value="MBL6444676.1"/>
    <property type="molecule type" value="Genomic_DNA"/>
</dbReference>
<organism evidence="1 2">
    <name type="scientific">Fulvivirga marina</name>
    <dbReference type="NCBI Taxonomy" id="2494733"/>
    <lineage>
        <taxon>Bacteria</taxon>
        <taxon>Pseudomonadati</taxon>
        <taxon>Bacteroidota</taxon>
        <taxon>Cytophagia</taxon>
        <taxon>Cytophagales</taxon>
        <taxon>Fulvivirgaceae</taxon>
        <taxon>Fulvivirga</taxon>
    </lineage>
</organism>
<dbReference type="AlphaFoldDB" id="A0A937KA57"/>
<evidence type="ECO:0000313" key="2">
    <source>
        <dbReference type="Proteomes" id="UP000614216"/>
    </source>
</evidence>
<protein>
    <submittedName>
        <fullName evidence="1">Uncharacterized protein</fullName>
    </submittedName>
</protein>
<reference evidence="1" key="1">
    <citation type="submission" date="2021-01" db="EMBL/GenBank/DDBJ databases">
        <title>Fulvivirga kasyanovii gen. nov., sp nov., a novel member of the phylum Bacteroidetes isolated from seawater in a mussel farm.</title>
        <authorList>
            <person name="Zhao L.-H."/>
            <person name="Wang Z.-J."/>
        </authorList>
    </citation>
    <scope>NUCLEOTIDE SEQUENCE</scope>
    <source>
        <strain evidence="1">29W222</strain>
    </source>
</reference>
<accession>A0A937KA57</accession>
<sequence length="75" mass="7819">MGILAQTIEKEVTADGELPTGFLFASVKNVGSQPVLVNGVTLAAGEAKSYPFVGKGYQAIPYQAGGSTLRILYTL</sequence>
<dbReference type="RefSeq" id="WP_202854221.1">
    <property type="nucleotide sequence ID" value="NZ_JAEUGD010000001.1"/>
</dbReference>
<evidence type="ECO:0000313" key="1">
    <source>
        <dbReference type="EMBL" id="MBL6444676.1"/>
    </source>
</evidence>
<proteinExistence type="predicted"/>
<gene>
    <name evidence="1" type="ORF">JMN32_00040</name>
</gene>